<protein>
    <submittedName>
        <fullName evidence="1">Uncharacterized protein</fullName>
    </submittedName>
</protein>
<gene>
    <name evidence="1" type="ORF">MM415A02758_0009</name>
</gene>
<reference evidence="1" key="1">
    <citation type="submission" date="2020-03" db="EMBL/GenBank/DDBJ databases">
        <title>The deep terrestrial virosphere.</title>
        <authorList>
            <person name="Holmfeldt K."/>
            <person name="Nilsson E."/>
            <person name="Simone D."/>
            <person name="Lopez-Fernandez M."/>
            <person name="Wu X."/>
            <person name="de Brujin I."/>
            <person name="Lundin D."/>
            <person name="Andersson A."/>
            <person name="Bertilsson S."/>
            <person name="Dopson M."/>
        </authorList>
    </citation>
    <scope>NUCLEOTIDE SEQUENCE</scope>
    <source>
        <strain evidence="1">MM415A02758</strain>
    </source>
</reference>
<sequence length="77" mass="9029">MIPRPGDYFRITKWAFNKKEWATILPLDLSYELGHSTKGATIVRRKITNEDLEGEFGKYLRGQARKLKRIDGKEMMI</sequence>
<dbReference type="AlphaFoldDB" id="A0A6M3JSY9"/>
<proteinExistence type="predicted"/>
<dbReference type="EMBL" id="MT141951">
    <property type="protein sequence ID" value="QJA72448.1"/>
    <property type="molecule type" value="Genomic_DNA"/>
</dbReference>
<organism evidence="1">
    <name type="scientific">viral metagenome</name>
    <dbReference type="NCBI Taxonomy" id="1070528"/>
    <lineage>
        <taxon>unclassified sequences</taxon>
        <taxon>metagenomes</taxon>
        <taxon>organismal metagenomes</taxon>
    </lineage>
</organism>
<name>A0A6M3JSY9_9ZZZZ</name>
<accession>A0A6M3JSY9</accession>
<evidence type="ECO:0000313" key="1">
    <source>
        <dbReference type="EMBL" id="QJA72448.1"/>
    </source>
</evidence>